<evidence type="ECO:0000256" key="1">
    <source>
        <dbReference type="ARBA" id="ARBA00012831"/>
    </source>
</evidence>
<reference evidence="4" key="1">
    <citation type="journal article" date="2021" name="Genome Biol. Evol.">
        <title>A High-Quality Reference Genome for a Parasitic Bivalve with Doubly Uniparental Inheritance (Bivalvia: Unionida).</title>
        <authorList>
            <person name="Smith C.H."/>
        </authorList>
    </citation>
    <scope>NUCLEOTIDE SEQUENCE</scope>
    <source>
        <strain evidence="4">CHS0354</strain>
    </source>
</reference>
<keyword evidence="2" id="KW-0648">Protein biosynthesis</keyword>
<dbReference type="SUPFAM" id="SSF64586">
    <property type="entry name" value="C-terminal domain of ProRS"/>
    <property type="match status" value="1"/>
</dbReference>
<dbReference type="Gene3D" id="3.40.50.800">
    <property type="entry name" value="Anticodon-binding domain"/>
    <property type="match status" value="1"/>
</dbReference>
<proteinExistence type="predicted"/>
<dbReference type="GO" id="GO:0017101">
    <property type="term" value="C:aminoacyl-tRNA synthetase multienzyme complex"/>
    <property type="evidence" value="ECO:0007669"/>
    <property type="project" value="TreeGrafter"/>
</dbReference>
<dbReference type="Gene3D" id="3.30.110.30">
    <property type="entry name" value="C-terminal domain of ProRS"/>
    <property type="match status" value="1"/>
</dbReference>
<dbReference type="GO" id="GO:0006433">
    <property type="term" value="P:prolyl-tRNA aminoacylation"/>
    <property type="evidence" value="ECO:0007669"/>
    <property type="project" value="InterPro"/>
</dbReference>
<dbReference type="InterPro" id="IPR036621">
    <property type="entry name" value="Anticodon-bd_dom_sf"/>
</dbReference>
<protein>
    <recommendedName>
        <fullName evidence="1">proline--tRNA ligase</fullName>
        <ecNumber evidence="1">6.1.1.15</ecNumber>
    </recommendedName>
</protein>
<dbReference type="InterPro" id="IPR004499">
    <property type="entry name" value="Pro-tRNA-ligase_IIa_arc-type"/>
</dbReference>
<reference evidence="4" key="3">
    <citation type="submission" date="2023-05" db="EMBL/GenBank/DDBJ databases">
        <authorList>
            <person name="Smith C.H."/>
        </authorList>
    </citation>
    <scope>NUCLEOTIDE SEQUENCE</scope>
    <source>
        <strain evidence="4">CHS0354</strain>
        <tissue evidence="4">Mantle</tissue>
    </source>
</reference>
<reference evidence="4" key="2">
    <citation type="journal article" date="2021" name="Genome Biol. Evol.">
        <title>Developing a high-quality reference genome for a parasitic bivalve with doubly uniparental inheritance (Bivalvia: Unionida).</title>
        <authorList>
            <person name="Smith C.H."/>
        </authorList>
    </citation>
    <scope>NUCLEOTIDE SEQUENCE</scope>
    <source>
        <strain evidence="4">CHS0354</strain>
        <tissue evidence="4">Mantle</tissue>
    </source>
</reference>
<dbReference type="SMART" id="SM00946">
    <property type="entry name" value="ProRS-C_1"/>
    <property type="match status" value="1"/>
</dbReference>
<evidence type="ECO:0000256" key="2">
    <source>
        <dbReference type="ARBA" id="ARBA00022917"/>
    </source>
</evidence>
<dbReference type="Pfam" id="PF03129">
    <property type="entry name" value="HGTP_anticodon"/>
    <property type="match status" value="1"/>
</dbReference>
<dbReference type="GO" id="GO:0004827">
    <property type="term" value="F:proline-tRNA ligase activity"/>
    <property type="evidence" value="ECO:0007669"/>
    <property type="project" value="UniProtKB-EC"/>
</dbReference>
<dbReference type="Proteomes" id="UP001195483">
    <property type="component" value="Unassembled WGS sequence"/>
</dbReference>
<evidence type="ECO:0000313" key="5">
    <source>
        <dbReference type="Proteomes" id="UP001195483"/>
    </source>
</evidence>
<keyword evidence="5" id="KW-1185">Reference proteome</keyword>
<comment type="caution">
    <text evidence="4">The sequence shown here is derived from an EMBL/GenBank/DDBJ whole genome shotgun (WGS) entry which is preliminary data.</text>
</comment>
<evidence type="ECO:0000259" key="3">
    <source>
        <dbReference type="SMART" id="SM00946"/>
    </source>
</evidence>
<name>A0AAE0T5P8_9BIVA</name>
<dbReference type="EC" id="6.1.1.15" evidence="1"/>
<gene>
    <name evidence="4" type="ORF">CHS0354_002047</name>
</gene>
<dbReference type="SUPFAM" id="SSF52954">
    <property type="entry name" value="Class II aaRS ABD-related"/>
    <property type="match status" value="1"/>
</dbReference>
<dbReference type="Pfam" id="PF09180">
    <property type="entry name" value="ProRS-C_1"/>
    <property type="match status" value="1"/>
</dbReference>
<evidence type="ECO:0000313" key="4">
    <source>
        <dbReference type="EMBL" id="KAK3604239.1"/>
    </source>
</evidence>
<dbReference type="EMBL" id="JAEAOA010000186">
    <property type="protein sequence ID" value="KAK3604239.1"/>
    <property type="molecule type" value="Genomic_DNA"/>
</dbReference>
<accession>A0AAE0T5P8</accession>
<dbReference type="GO" id="GO:0005737">
    <property type="term" value="C:cytoplasm"/>
    <property type="evidence" value="ECO:0007669"/>
    <property type="project" value="InterPro"/>
</dbReference>
<dbReference type="InterPro" id="IPR017449">
    <property type="entry name" value="Pro-tRNA_synth_II"/>
</dbReference>
<dbReference type="PANTHER" id="PTHR43382:SF2">
    <property type="entry name" value="BIFUNCTIONAL GLUTAMATE_PROLINE--TRNA LIGASE"/>
    <property type="match status" value="1"/>
</dbReference>
<feature type="domain" description="Proline-tRNA ligase class II C-terminal" evidence="3">
    <location>
        <begin position="139"/>
        <end position="204"/>
    </location>
</feature>
<dbReference type="PANTHER" id="PTHR43382">
    <property type="entry name" value="PROLYL-TRNA SYNTHETASE"/>
    <property type="match status" value="1"/>
</dbReference>
<dbReference type="InterPro" id="IPR004154">
    <property type="entry name" value="Anticodon-bd"/>
</dbReference>
<dbReference type="AlphaFoldDB" id="A0AAE0T5P8"/>
<sequence length="204" mass="22988">MTVSSSRLKLLRSKLLFVPVFKTEDEKKLLTEGAEHIRTLLSGVMDALTVKVDAREEMRPADKYFYWIQRGVPLRLEYGSKDHASGTVMAVRRDTREKISIPVSEVADRVPQILADIQKTLFDKALALRKANTFPVRSYDEMAEIIERGGGFIEAMWDGSKDTANLVKEKLKATIRVILAEDSTGKCAVSGKPSKYRVIYAQSY</sequence>
<dbReference type="GO" id="GO:0005524">
    <property type="term" value="F:ATP binding"/>
    <property type="evidence" value="ECO:0007669"/>
    <property type="project" value="InterPro"/>
</dbReference>
<organism evidence="4 5">
    <name type="scientific">Potamilus streckersoni</name>
    <dbReference type="NCBI Taxonomy" id="2493646"/>
    <lineage>
        <taxon>Eukaryota</taxon>
        <taxon>Metazoa</taxon>
        <taxon>Spiralia</taxon>
        <taxon>Lophotrochozoa</taxon>
        <taxon>Mollusca</taxon>
        <taxon>Bivalvia</taxon>
        <taxon>Autobranchia</taxon>
        <taxon>Heteroconchia</taxon>
        <taxon>Palaeoheterodonta</taxon>
        <taxon>Unionida</taxon>
        <taxon>Unionoidea</taxon>
        <taxon>Unionidae</taxon>
        <taxon>Ambleminae</taxon>
        <taxon>Lampsilini</taxon>
        <taxon>Potamilus</taxon>
    </lineage>
</organism>
<dbReference type="InterPro" id="IPR016061">
    <property type="entry name" value="Pro-tRNA_ligase_II_C"/>
</dbReference>